<gene>
    <name evidence="11" type="primary">LOC103511590</name>
</gene>
<keyword evidence="9" id="KW-0812">Transmembrane</keyword>
<protein>
    <submittedName>
        <fullName evidence="11">Thioredoxin-related transmembrane protein 1-like</fullName>
    </submittedName>
</protein>
<keyword evidence="2" id="KW-0813">Transport</keyword>
<comment type="subcellular location">
    <subcellularLocation>
        <location evidence="1">Endoplasmic reticulum membrane</location>
        <topology evidence="1">Single-pass membrane protein</topology>
    </subcellularLocation>
</comment>
<name>A0A3Q0IXY0_DIACI</name>
<organism evidence="10 11">
    <name type="scientific">Diaphorina citri</name>
    <name type="common">Asian citrus psyllid</name>
    <dbReference type="NCBI Taxonomy" id="121845"/>
    <lineage>
        <taxon>Eukaryota</taxon>
        <taxon>Metazoa</taxon>
        <taxon>Ecdysozoa</taxon>
        <taxon>Arthropoda</taxon>
        <taxon>Hexapoda</taxon>
        <taxon>Insecta</taxon>
        <taxon>Pterygota</taxon>
        <taxon>Neoptera</taxon>
        <taxon>Paraneoptera</taxon>
        <taxon>Hemiptera</taxon>
        <taxon>Sternorrhyncha</taxon>
        <taxon>Psylloidea</taxon>
        <taxon>Psyllidae</taxon>
        <taxon>Diaphorininae</taxon>
        <taxon>Diaphorina</taxon>
    </lineage>
</organism>
<reference evidence="11" key="1">
    <citation type="submission" date="2025-08" db="UniProtKB">
        <authorList>
            <consortium name="RefSeq"/>
        </authorList>
    </citation>
    <scope>IDENTIFICATION</scope>
</reference>
<evidence type="ECO:0000313" key="10">
    <source>
        <dbReference type="Proteomes" id="UP000079169"/>
    </source>
</evidence>
<feature type="transmembrane region" description="Helical" evidence="9">
    <location>
        <begin position="78"/>
        <end position="98"/>
    </location>
</feature>
<dbReference type="AlphaFoldDB" id="A0A3Q0IXY0"/>
<evidence type="ECO:0000313" key="11">
    <source>
        <dbReference type="RefSeq" id="XP_026681102.1"/>
    </source>
</evidence>
<dbReference type="GO" id="GO:0005789">
    <property type="term" value="C:endoplasmic reticulum membrane"/>
    <property type="evidence" value="ECO:0007669"/>
    <property type="project" value="UniProtKB-SubCell"/>
</dbReference>
<sequence>VTNGEFRQYRGSREKEAFISFIEDKLWEKLEAIPSWKSPSSTFMSIISFFFKLSQILRKMHNKMMEDYGIPAWGSYTIFAMVTIMIGALLGLLLVFIIDQIYPPSAVVKKSSVTKKKKAPGIYH</sequence>
<keyword evidence="5" id="KW-0249">Electron transport</keyword>
<evidence type="ECO:0000256" key="7">
    <source>
        <dbReference type="ARBA" id="ARBA00023157"/>
    </source>
</evidence>
<evidence type="ECO:0000256" key="8">
    <source>
        <dbReference type="ARBA" id="ARBA00023284"/>
    </source>
</evidence>
<dbReference type="PaxDb" id="121845-A0A3Q0IXY0"/>
<evidence type="ECO:0000256" key="9">
    <source>
        <dbReference type="SAM" id="Phobius"/>
    </source>
</evidence>
<keyword evidence="10" id="KW-1185">Reference proteome</keyword>
<keyword evidence="6 9" id="KW-1133">Transmembrane helix</keyword>
<dbReference type="Proteomes" id="UP000079169">
    <property type="component" value="Unplaced"/>
</dbReference>
<dbReference type="PANTHER" id="PTHR46107">
    <property type="entry name" value="DUMPY: SHORTER THAN WILD-TYPE"/>
    <property type="match status" value="1"/>
</dbReference>
<evidence type="ECO:0000256" key="1">
    <source>
        <dbReference type="ARBA" id="ARBA00004389"/>
    </source>
</evidence>
<dbReference type="RefSeq" id="XP_026681102.1">
    <property type="nucleotide sequence ID" value="XM_026825301.1"/>
</dbReference>
<keyword evidence="8" id="KW-0676">Redox-active center</keyword>
<dbReference type="InterPro" id="IPR052454">
    <property type="entry name" value="TMX_domain-containing"/>
</dbReference>
<dbReference type="GO" id="GO:0015036">
    <property type="term" value="F:disulfide oxidoreductase activity"/>
    <property type="evidence" value="ECO:0007669"/>
    <property type="project" value="TreeGrafter"/>
</dbReference>
<evidence type="ECO:0000256" key="3">
    <source>
        <dbReference type="ARBA" id="ARBA00022729"/>
    </source>
</evidence>
<accession>A0A3Q0IXY0</accession>
<keyword evidence="9" id="KW-0472">Membrane</keyword>
<evidence type="ECO:0000256" key="6">
    <source>
        <dbReference type="ARBA" id="ARBA00022989"/>
    </source>
</evidence>
<proteinExistence type="predicted"/>
<dbReference type="STRING" id="121845.A0A3Q0IXY0"/>
<feature type="non-terminal residue" evidence="11">
    <location>
        <position position="1"/>
    </location>
</feature>
<dbReference type="KEGG" id="dci:103511590"/>
<evidence type="ECO:0000256" key="2">
    <source>
        <dbReference type="ARBA" id="ARBA00022448"/>
    </source>
</evidence>
<dbReference type="PANTHER" id="PTHR46107:SF3">
    <property type="entry name" value="THIOREDOXIN DOMAIN-CONTAINING PROTEIN"/>
    <property type="match status" value="1"/>
</dbReference>
<evidence type="ECO:0000256" key="4">
    <source>
        <dbReference type="ARBA" id="ARBA00022824"/>
    </source>
</evidence>
<evidence type="ECO:0000256" key="5">
    <source>
        <dbReference type="ARBA" id="ARBA00022982"/>
    </source>
</evidence>
<dbReference type="GeneID" id="103511590"/>
<keyword evidence="3" id="KW-0732">Signal</keyword>
<keyword evidence="4" id="KW-0256">Endoplasmic reticulum</keyword>
<keyword evidence="7" id="KW-1015">Disulfide bond</keyword>